<evidence type="ECO:0000256" key="1">
    <source>
        <dbReference type="SAM" id="MobiDB-lite"/>
    </source>
</evidence>
<feature type="domain" description="Transposase (putative) gypsy type" evidence="2">
    <location>
        <begin position="200"/>
        <end position="260"/>
    </location>
</feature>
<evidence type="ECO:0000259" key="2">
    <source>
        <dbReference type="Pfam" id="PF04195"/>
    </source>
</evidence>
<feature type="region of interest" description="Disordered" evidence="1">
    <location>
        <begin position="290"/>
        <end position="311"/>
    </location>
</feature>
<proteinExistence type="predicted"/>
<feature type="compositionally biased region" description="Polar residues" evidence="1">
    <location>
        <begin position="1"/>
        <end position="10"/>
    </location>
</feature>
<dbReference type="EMBL" id="CAMAPE010000010">
    <property type="protein sequence ID" value="CAH9077927.1"/>
    <property type="molecule type" value="Genomic_DNA"/>
</dbReference>
<comment type="caution">
    <text evidence="3">The sequence shown here is derived from an EMBL/GenBank/DDBJ whole genome shotgun (WGS) entry which is preliminary data.</text>
</comment>
<dbReference type="OrthoDB" id="1752359at2759"/>
<dbReference type="InterPro" id="IPR007321">
    <property type="entry name" value="Transposase_28"/>
</dbReference>
<feature type="region of interest" description="Disordered" evidence="1">
    <location>
        <begin position="1"/>
        <end position="133"/>
    </location>
</feature>
<dbReference type="Proteomes" id="UP001152484">
    <property type="component" value="Unassembled WGS sequence"/>
</dbReference>
<organism evidence="3 4">
    <name type="scientific">Cuscuta europaea</name>
    <name type="common">European dodder</name>
    <dbReference type="NCBI Taxonomy" id="41803"/>
    <lineage>
        <taxon>Eukaryota</taxon>
        <taxon>Viridiplantae</taxon>
        <taxon>Streptophyta</taxon>
        <taxon>Embryophyta</taxon>
        <taxon>Tracheophyta</taxon>
        <taxon>Spermatophyta</taxon>
        <taxon>Magnoliopsida</taxon>
        <taxon>eudicotyledons</taxon>
        <taxon>Gunneridae</taxon>
        <taxon>Pentapetalae</taxon>
        <taxon>asterids</taxon>
        <taxon>lamiids</taxon>
        <taxon>Solanales</taxon>
        <taxon>Convolvulaceae</taxon>
        <taxon>Cuscuteae</taxon>
        <taxon>Cuscuta</taxon>
        <taxon>Cuscuta subgen. Cuscuta</taxon>
    </lineage>
</organism>
<keyword evidence="4" id="KW-1185">Reference proteome</keyword>
<sequence length="345" mass="37375">MSSQSDSQDISGEPSVEMETCSDVESSSVESSAGGDAAVAMEVEKDLQAEAEAEGFEQENEDEELALAVQTAEQEEERERLKVTVAIPPPPPPPRGAGEASSSRPLDPTPISVAPGKKNKMKAAPRKKQAAVDAGRPVGIPEGHSFLNTAALELKTRASPAEYQSTEMLVGPSARVVEPRADDLLRYAPEGCFAAHTLSVEMGLRFPLHPFLLEYLRFVGLALCQLTPNSHSYVAGFLSLCQSRGVEPTLDQFFMSFNLCRGDIQMLRALPTFSRYRSSGFLMMCPRPTRGGRRGSATFASKRTPSRPNSAIASGAIRRWGAQLWRRMAKCLPGSRRGLTSTSRS</sequence>
<feature type="compositionally biased region" description="Low complexity" evidence="1">
    <location>
        <begin position="23"/>
        <end position="40"/>
    </location>
</feature>
<evidence type="ECO:0000313" key="3">
    <source>
        <dbReference type="EMBL" id="CAH9077927.1"/>
    </source>
</evidence>
<reference evidence="3" key="1">
    <citation type="submission" date="2022-07" db="EMBL/GenBank/DDBJ databases">
        <authorList>
            <person name="Macas J."/>
            <person name="Novak P."/>
            <person name="Neumann P."/>
        </authorList>
    </citation>
    <scope>NUCLEOTIDE SEQUENCE</scope>
</reference>
<feature type="compositionally biased region" description="Basic residues" evidence="1">
    <location>
        <begin position="117"/>
        <end position="129"/>
    </location>
</feature>
<name>A0A9P1E3P3_CUSEU</name>
<feature type="compositionally biased region" description="Acidic residues" evidence="1">
    <location>
        <begin position="49"/>
        <end position="65"/>
    </location>
</feature>
<protein>
    <recommendedName>
        <fullName evidence="2">Transposase (putative) gypsy type domain-containing protein</fullName>
    </recommendedName>
</protein>
<gene>
    <name evidence="3" type="ORF">CEURO_LOCUS6503</name>
</gene>
<dbReference type="Pfam" id="PF04195">
    <property type="entry name" value="Transposase_28"/>
    <property type="match status" value="1"/>
</dbReference>
<dbReference type="AlphaFoldDB" id="A0A9P1E3P3"/>
<evidence type="ECO:0000313" key="4">
    <source>
        <dbReference type="Proteomes" id="UP001152484"/>
    </source>
</evidence>
<accession>A0A9P1E3P3</accession>
<feature type="compositionally biased region" description="Polar residues" evidence="1">
    <location>
        <begin position="298"/>
        <end position="311"/>
    </location>
</feature>